<keyword evidence="3 5" id="KW-1133">Transmembrane helix</keyword>
<dbReference type="GeneID" id="107263422"/>
<dbReference type="InterPro" id="IPR036513">
    <property type="entry name" value="STAS_dom_sf"/>
</dbReference>
<dbReference type="RefSeq" id="XP_015586101.1">
    <property type="nucleotide sequence ID" value="XM_015730615.2"/>
</dbReference>
<feature type="transmembrane region" description="Helical" evidence="5">
    <location>
        <begin position="455"/>
        <end position="477"/>
    </location>
</feature>
<evidence type="ECO:0000259" key="6">
    <source>
        <dbReference type="PROSITE" id="PS50801"/>
    </source>
</evidence>
<feature type="transmembrane region" description="Helical" evidence="5">
    <location>
        <begin position="483"/>
        <end position="501"/>
    </location>
</feature>
<feature type="transmembrane region" description="Helical" evidence="5">
    <location>
        <begin position="305"/>
        <end position="322"/>
    </location>
</feature>
<dbReference type="PANTHER" id="PTHR11814">
    <property type="entry name" value="SULFATE TRANSPORTER"/>
    <property type="match status" value="1"/>
</dbReference>
<feature type="transmembrane region" description="Helical" evidence="5">
    <location>
        <begin position="147"/>
        <end position="170"/>
    </location>
</feature>
<dbReference type="InterPro" id="IPR011547">
    <property type="entry name" value="SLC26A/SulP_dom"/>
</dbReference>
<feature type="domain" description="STAS" evidence="6">
    <location>
        <begin position="574"/>
        <end position="730"/>
    </location>
</feature>
<evidence type="ECO:0000256" key="1">
    <source>
        <dbReference type="ARBA" id="ARBA00004141"/>
    </source>
</evidence>
<feature type="transmembrane region" description="Helical" evidence="5">
    <location>
        <begin position="334"/>
        <end position="354"/>
    </location>
</feature>
<comment type="subcellular location">
    <subcellularLocation>
        <location evidence="1">Membrane</location>
        <topology evidence="1">Multi-pass membrane protein</topology>
    </subcellularLocation>
</comment>
<reference evidence="8" key="1">
    <citation type="submission" date="2025-08" db="UniProtKB">
        <authorList>
            <consortium name="RefSeq"/>
        </authorList>
    </citation>
    <scope>IDENTIFICATION</scope>
</reference>
<evidence type="ECO:0000313" key="7">
    <source>
        <dbReference type="Proteomes" id="UP000694920"/>
    </source>
</evidence>
<sequence>MYIVYGRIPVAALDPRLCLNEIVASLDFALYLVKRKRRKKAIENKRKINKKKVFKMSSNAPEFIIRRPVYQQDELHRICNYTKPKRVLSKTVSKKCKSFELQDFLKKSIPIIDWLPKYNWKENIMGDLVAGFTVAVMHIPQGMSYALLGNVPPIVGIYMAFFPVLVYLIFGTSKHNSMGTFAVICMMTGKTVLAHSSTSNSMTNQTSLDISSLEGTGSISYSPIEVATAVTFTVAIIQLFMYLFRLGIISTLLSETLVSGFTTAAAIHVFTSQVNGLLGVRLQKHKGFFKLIFTYIDLFNNLDDINITAMIISLITIVALVFNNEILKPRIAKFCAFPVPIEMLVVVTGTLVSIQMDLPGVYNIKTVGHVPVGLPEPALPPISLMPDILLDSFIIAMVAYTVTMSMALIFAQKNNYEVDSNQELLAQGFGNMVGSFFSCMPFTASLSRSLIQQTVGGHSQLASLVSCTLLLSVLLWIGPFFEPLPLCVLASIIIVALKGMFLQVKQFWQFYKLSRLDAVVWMMTFLTVVLLDIEYGLLVGVIISLASLIGLSMRPYTCKLGLVPETELYLDVKRYKGTIEIPGIKMLHYSGGLNFASKQYFRNKVYKIAGVTPEKELARRVKQTARKASPGDDKKEGIVNAGFEGYTTPTQPAAVLRILILDFSALIYIDPTGVATLRSLVDEFAKIDVSVYITGCSGPVYETMRKCNVAECKEGHFTMFPTVGDAVNFAHYESNLRLTSILTVCNEQEEDTCMSRL</sequence>
<dbReference type="InterPro" id="IPR002645">
    <property type="entry name" value="STAS_dom"/>
</dbReference>
<dbReference type="SUPFAM" id="SSF52091">
    <property type="entry name" value="SpoIIaa-like"/>
    <property type="match status" value="1"/>
</dbReference>
<dbReference type="Proteomes" id="UP000694920">
    <property type="component" value="Unplaced"/>
</dbReference>
<evidence type="ECO:0000313" key="8">
    <source>
        <dbReference type="RefSeq" id="XP_015586101.1"/>
    </source>
</evidence>
<dbReference type="AlphaFoldDB" id="A0AAJ7BHH5"/>
<accession>A0AAJ7BHH5</accession>
<gene>
    <name evidence="8" type="primary">LOC107263422</name>
</gene>
<organism evidence="7 8">
    <name type="scientific">Cephus cinctus</name>
    <name type="common">Wheat stem sawfly</name>
    <dbReference type="NCBI Taxonomy" id="211228"/>
    <lineage>
        <taxon>Eukaryota</taxon>
        <taxon>Metazoa</taxon>
        <taxon>Ecdysozoa</taxon>
        <taxon>Arthropoda</taxon>
        <taxon>Hexapoda</taxon>
        <taxon>Insecta</taxon>
        <taxon>Pterygota</taxon>
        <taxon>Neoptera</taxon>
        <taxon>Endopterygota</taxon>
        <taxon>Hymenoptera</taxon>
        <taxon>Cephoidea</taxon>
        <taxon>Cephidae</taxon>
        <taxon>Cephus</taxon>
    </lineage>
</organism>
<evidence type="ECO:0000256" key="4">
    <source>
        <dbReference type="ARBA" id="ARBA00023136"/>
    </source>
</evidence>
<dbReference type="GO" id="GO:0016020">
    <property type="term" value="C:membrane"/>
    <property type="evidence" value="ECO:0007669"/>
    <property type="project" value="UniProtKB-SubCell"/>
</dbReference>
<keyword evidence="2 5" id="KW-0812">Transmembrane</keyword>
<feature type="transmembrane region" description="Helical" evidence="5">
    <location>
        <begin position="256"/>
        <end position="274"/>
    </location>
</feature>
<keyword evidence="4 5" id="KW-0472">Membrane</keyword>
<dbReference type="KEGG" id="ccin:107263422"/>
<dbReference type="Pfam" id="PF01740">
    <property type="entry name" value="STAS"/>
    <property type="match status" value="1"/>
</dbReference>
<evidence type="ECO:0000256" key="3">
    <source>
        <dbReference type="ARBA" id="ARBA00022989"/>
    </source>
</evidence>
<name>A0AAJ7BHH5_CEPCN</name>
<dbReference type="Gene3D" id="3.30.750.24">
    <property type="entry name" value="STAS domain"/>
    <property type="match status" value="1"/>
</dbReference>
<dbReference type="CDD" id="cd07042">
    <property type="entry name" value="STAS_SulP_like_sulfate_transporter"/>
    <property type="match status" value="1"/>
</dbReference>
<evidence type="ECO:0000256" key="5">
    <source>
        <dbReference type="SAM" id="Phobius"/>
    </source>
</evidence>
<feature type="transmembrane region" description="Helical" evidence="5">
    <location>
        <begin position="226"/>
        <end position="244"/>
    </location>
</feature>
<dbReference type="PROSITE" id="PS50801">
    <property type="entry name" value="STAS"/>
    <property type="match status" value="1"/>
</dbReference>
<proteinExistence type="predicted"/>
<keyword evidence="7" id="KW-1185">Reference proteome</keyword>
<feature type="transmembrane region" description="Helical" evidence="5">
    <location>
        <begin position="388"/>
        <end position="411"/>
    </location>
</feature>
<dbReference type="InterPro" id="IPR001902">
    <property type="entry name" value="SLC26A/SulP_fam"/>
</dbReference>
<dbReference type="GO" id="GO:0055085">
    <property type="term" value="P:transmembrane transport"/>
    <property type="evidence" value="ECO:0007669"/>
    <property type="project" value="InterPro"/>
</dbReference>
<feature type="transmembrane region" description="Helical" evidence="5">
    <location>
        <begin position="513"/>
        <end position="531"/>
    </location>
</feature>
<evidence type="ECO:0000256" key="2">
    <source>
        <dbReference type="ARBA" id="ARBA00022692"/>
    </source>
</evidence>
<dbReference type="Pfam" id="PF00916">
    <property type="entry name" value="Sulfate_transp"/>
    <property type="match status" value="1"/>
</dbReference>
<dbReference type="NCBIfam" id="TIGR00815">
    <property type="entry name" value="sulP"/>
    <property type="match status" value="1"/>
</dbReference>
<protein>
    <submittedName>
        <fullName evidence="8">Solute carrier family 26 member 10</fullName>
    </submittedName>
</protein>